<keyword evidence="2 5" id="KW-0812">Transmembrane</keyword>
<feature type="transmembrane region" description="Helical" evidence="5">
    <location>
        <begin position="72"/>
        <end position="91"/>
    </location>
</feature>
<evidence type="ECO:0000256" key="2">
    <source>
        <dbReference type="ARBA" id="ARBA00022692"/>
    </source>
</evidence>
<protein>
    <submittedName>
        <fullName evidence="6">DoxX family protein</fullName>
    </submittedName>
</protein>
<sequence>MNLALWICQGVLALAFAGAGLMKLSFDGKTLAEKGMGFASEVSPAFLKSLGAAEVAGAIGVVVPGLVHIAPVLVPVAAACLALVMVGAIVVHVQRKEWSGLVAPAVLLAVAVFVAVQRFGPYAF</sequence>
<evidence type="ECO:0000256" key="4">
    <source>
        <dbReference type="ARBA" id="ARBA00023136"/>
    </source>
</evidence>
<evidence type="ECO:0000256" key="1">
    <source>
        <dbReference type="ARBA" id="ARBA00004141"/>
    </source>
</evidence>
<proteinExistence type="predicted"/>
<feature type="transmembrane region" description="Helical" evidence="5">
    <location>
        <begin position="98"/>
        <end position="116"/>
    </location>
</feature>
<name>A0ABY8VUI2_9MYCO</name>
<dbReference type="Pfam" id="PF13564">
    <property type="entry name" value="DoxX_2"/>
    <property type="match status" value="1"/>
</dbReference>
<keyword evidence="3 5" id="KW-1133">Transmembrane helix</keyword>
<evidence type="ECO:0000256" key="5">
    <source>
        <dbReference type="SAM" id="Phobius"/>
    </source>
</evidence>
<organism evidence="6 7">
    <name type="scientific">Candidatus Mycobacterium wuenschmannii</name>
    <dbReference type="NCBI Taxonomy" id="3027808"/>
    <lineage>
        <taxon>Bacteria</taxon>
        <taxon>Bacillati</taxon>
        <taxon>Actinomycetota</taxon>
        <taxon>Actinomycetes</taxon>
        <taxon>Mycobacteriales</taxon>
        <taxon>Mycobacteriaceae</taxon>
        <taxon>Mycobacterium</taxon>
    </lineage>
</organism>
<gene>
    <name evidence="6" type="ORF">PT015_12690</name>
</gene>
<dbReference type="Proteomes" id="UP001236585">
    <property type="component" value="Chromosome"/>
</dbReference>
<evidence type="ECO:0000313" key="6">
    <source>
        <dbReference type="EMBL" id="WIM85808.1"/>
    </source>
</evidence>
<comment type="subcellular location">
    <subcellularLocation>
        <location evidence="1">Membrane</location>
        <topology evidence="1">Multi-pass membrane protein</topology>
    </subcellularLocation>
</comment>
<reference evidence="6 7" key="1">
    <citation type="journal article" date="2023" name="Microbiol. Resour. Announc.">
        <title>Complete Genome Sequence of Mycobacterium wuenschmanii, a novel Nontuberculous Mycobacterium Isolated from a captive population of Amazon Milk Frogs.</title>
        <authorList>
            <person name="Hicks J."/>
            <person name="Zeineldin M."/>
            <person name="Ward H."/>
            <person name="Wuenschmann A."/>
            <person name="Camp P."/>
            <person name="Farrell D."/>
            <person name="Lehman K."/>
            <person name="Thacker T."/>
            <person name="Cuthbert E."/>
        </authorList>
    </citation>
    <scope>NUCLEOTIDE SEQUENCE [LARGE SCALE GENOMIC DNA]</scope>
    <source>
        <strain evidence="6 7">Wuenschmanii</strain>
    </source>
</reference>
<dbReference type="RefSeq" id="WP_285184859.1">
    <property type="nucleotide sequence ID" value="NZ_CP126981.1"/>
</dbReference>
<dbReference type="EMBL" id="CP126981">
    <property type="protein sequence ID" value="WIM85808.1"/>
    <property type="molecule type" value="Genomic_DNA"/>
</dbReference>
<evidence type="ECO:0000256" key="3">
    <source>
        <dbReference type="ARBA" id="ARBA00022989"/>
    </source>
</evidence>
<dbReference type="InterPro" id="IPR032808">
    <property type="entry name" value="DoxX"/>
</dbReference>
<keyword evidence="4 5" id="KW-0472">Membrane</keyword>
<accession>A0ABY8VUI2</accession>
<evidence type="ECO:0000313" key="7">
    <source>
        <dbReference type="Proteomes" id="UP001236585"/>
    </source>
</evidence>
<keyword evidence="7" id="KW-1185">Reference proteome</keyword>